<dbReference type="RefSeq" id="WP_134753911.1">
    <property type="nucleotide sequence ID" value="NZ_MYFO02000003.1"/>
</dbReference>
<reference evidence="4 5" key="1">
    <citation type="submission" date="2017-03" db="EMBL/GenBank/DDBJ databases">
        <title>Isolation of Levoglucosan Utilizing Bacteria.</title>
        <authorList>
            <person name="Arya A.S."/>
        </authorList>
    </citation>
    <scope>NUCLEOTIDE SEQUENCE [LARGE SCALE GENOMIC DNA]</scope>
    <source>
        <strain evidence="4 5">MEC069</strain>
    </source>
</reference>
<evidence type="ECO:0000259" key="3">
    <source>
        <dbReference type="Pfam" id="PF13421"/>
    </source>
</evidence>
<gene>
    <name evidence="4" type="ORF">B5M42_14170</name>
</gene>
<keyword evidence="5" id="KW-1185">Reference proteome</keyword>
<dbReference type="PANTHER" id="PTHR37826:SF2">
    <property type="entry name" value="ZINC-RIBBON DOMAIN-CONTAINING PROTEIN"/>
    <property type="match status" value="1"/>
</dbReference>
<dbReference type="SUPFAM" id="SSF117892">
    <property type="entry name" value="Band 7/SPFH domain"/>
    <property type="match status" value="1"/>
</dbReference>
<dbReference type="Pfam" id="PF13248">
    <property type="entry name" value="Zn_ribbon_3"/>
    <property type="match status" value="1"/>
</dbReference>
<dbReference type="InterPro" id="IPR036013">
    <property type="entry name" value="Band_7/SPFH_dom_sf"/>
</dbReference>
<dbReference type="InterPro" id="IPR033880">
    <property type="entry name" value="SPFH_YdjI"/>
</dbReference>
<evidence type="ECO:0000259" key="2">
    <source>
        <dbReference type="Pfam" id="PF13248"/>
    </source>
</evidence>
<protein>
    <submittedName>
        <fullName evidence="4">Uncharacterized protein</fullName>
    </submittedName>
</protein>
<name>A0A4Y8Q0C3_9BACL</name>
<dbReference type="Proteomes" id="UP000298246">
    <property type="component" value="Unassembled WGS sequence"/>
</dbReference>
<feature type="domain" description="Putative zinc-ribbon" evidence="2">
    <location>
        <begin position="305"/>
        <end position="325"/>
    </location>
</feature>
<dbReference type="InterPro" id="IPR059113">
    <property type="entry name" value="Znf_ribbon"/>
</dbReference>
<evidence type="ECO:0000256" key="1">
    <source>
        <dbReference type="SAM" id="MobiDB-lite"/>
    </source>
</evidence>
<comment type="caution">
    <text evidence="4">The sequence shown here is derived from an EMBL/GenBank/DDBJ whole genome shotgun (WGS) entry which is preliminary data.</text>
</comment>
<evidence type="ECO:0000313" key="5">
    <source>
        <dbReference type="Proteomes" id="UP000298246"/>
    </source>
</evidence>
<feature type="region of interest" description="Disordered" evidence="1">
    <location>
        <begin position="279"/>
        <end position="298"/>
    </location>
</feature>
<dbReference type="PANTHER" id="PTHR37826">
    <property type="entry name" value="FLOTILLIN BAND_7_5 DOMAIN PROTEIN"/>
    <property type="match status" value="1"/>
</dbReference>
<dbReference type="OrthoDB" id="9764015at2"/>
<dbReference type="Pfam" id="PF13421">
    <property type="entry name" value="Band_7_1"/>
    <property type="match status" value="1"/>
</dbReference>
<dbReference type="EMBL" id="MYFO01000017">
    <property type="protein sequence ID" value="TFE86760.1"/>
    <property type="molecule type" value="Genomic_DNA"/>
</dbReference>
<feature type="domain" description="SPFH" evidence="3">
    <location>
        <begin position="26"/>
        <end position="230"/>
    </location>
</feature>
<sequence length="326" mass="36122">MFFKNQWANVVEWEEFRDDMIFWKWANREIKKGSKLIIRPGQDAIFVNNGKIEGIFQEDGEYSIDSDIIPFLSTLKGFKFGFNSGMRVEVLFVNTKEFTVMWGTRNPVLLPAPQLPGGLPIRANGTLQFKVNDYVTLIDKIAGMKDSYLVEDVKLRITSVLDQLLMKWISREGKDMFNLQANAMDIAAGIREDLDMQLYDIGMTITGFQVMSFNYPEEIQNMIVKTASQGMIGDINKYQQVTMTDGMASGQMKGGGVASDMAGMMMGMNMANEMMKRMNANSGQPTLGGTPPAPPAAGGAKPNFCPNCGTKNEGANFCPNCGQKLG</sequence>
<dbReference type="AlphaFoldDB" id="A0A4Y8Q0C3"/>
<dbReference type="CDD" id="cd03408">
    <property type="entry name" value="SPFH_like_u1"/>
    <property type="match status" value="1"/>
</dbReference>
<accession>A0A4Y8Q0C3</accession>
<proteinExistence type="predicted"/>
<organism evidence="4 5">
    <name type="scientific">Paenibacillus athensensis</name>
    <dbReference type="NCBI Taxonomy" id="1967502"/>
    <lineage>
        <taxon>Bacteria</taxon>
        <taxon>Bacillati</taxon>
        <taxon>Bacillota</taxon>
        <taxon>Bacilli</taxon>
        <taxon>Bacillales</taxon>
        <taxon>Paenibacillaceae</taxon>
        <taxon>Paenibacillus</taxon>
    </lineage>
</organism>
<evidence type="ECO:0000313" key="4">
    <source>
        <dbReference type="EMBL" id="TFE86760.1"/>
    </source>
</evidence>